<evidence type="ECO:0000313" key="4">
    <source>
        <dbReference type="EMBL" id="GGH57671.1"/>
    </source>
</evidence>
<dbReference type="Gene3D" id="1.10.150.280">
    <property type="entry name" value="AF1531-like domain"/>
    <property type="match status" value="1"/>
</dbReference>
<dbReference type="Proteomes" id="UP000600171">
    <property type="component" value="Unassembled WGS sequence"/>
</dbReference>
<dbReference type="EMBL" id="BMDC01000001">
    <property type="protein sequence ID" value="GGH57671.1"/>
    <property type="molecule type" value="Genomic_DNA"/>
</dbReference>
<feature type="transmembrane region" description="Helical" evidence="2">
    <location>
        <begin position="71"/>
        <end position="92"/>
    </location>
</feature>
<proteinExistence type="predicted"/>
<keyword evidence="2" id="KW-0472">Membrane</keyword>
<dbReference type="GO" id="GO:0006281">
    <property type="term" value="P:DNA repair"/>
    <property type="evidence" value="ECO:0007669"/>
    <property type="project" value="InterPro"/>
</dbReference>
<evidence type="ECO:0000313" key="5">
    <source>
        <dbReference type="Proteomes" id="UP000600171"/>
    </source>
</evidence>
<dbReference type="SUPFAM" id="SSF47781">
    <property type="entry name" value="RuvA domain 2-like"/>
    <property type="match status" value="1"/>
</dbReference>
<name>A0A917IN51_9MICC</name>
<accession>A0A917IN51</accession>
<reference evidence="4 5" key="1">
    <citation type="journal article" date="2014" name="Int. J. Syst. Evol. Microbiol.">
        <title>Complete genome sequence of Corynebacterium casei LMG S-19264T (=DSM 44701T), isolated from a smear-ripened cheese.</title>
        <authorList>
            <consortium name="US DOE Joint Genome Institute (JGI-PGF)"/>
            <person name="Walter F."/>
            <person name="Albersmeier A."/>
            <person name="Kalinowski J."/>
            <person name="Ruckert C."/>
        </authorList>
    </citation>
    <scope>NUCLEOTIDE SEQUENCE [LARGE SCALE GENOMIC DNA]</scope>
    <source>
        <strain evidence="4 5">CCM 8669</strain>
    </source>
</reference>
<dbReference type="Pfam" id="PF12836">
    <property type="entry name" value="HHH_3"/>
    <property type="match status" value="1"/>
</dbReference>
<feature type="domain" description="Helix-hairpin-helix DNA-binding motif class 1" evidence="3">
    <location>
        <begin position="232"/>
        <end position="251"/>
    </location>
</feature>
<comment type="caution">
    <text evidence="4">The sequence shown here is derived from an EMBL/GenBank/DDBJ whole genome shotgun (WGS) entry which is preliminary data.</text>
</comment>
<sequence length="285" mass="29826">MRRDDVTDVWDPPSLELERRRLARRRREIGADEDAAASRGERTGGQLADLPPAAEDEQEVLSSRRVVRWKLPASLLAVVGALILALTVFSFVSKSGQDSRIVAELPSQQGTPASSGQDEAPVSVSETSAEAVAASAWVHVAGAVTHPGLYEVDGDARLSQAIDAAGGPAEKADLNRVNLAAHVQDGQQIYIPEVGETLQSPPLDAPEASPAGTDLVAGEAGALVNLNTASAEELETLPRVGPATAEKIIDWREANGGFQTVEELDAVPGIGPAMLEALTPLVTVS</sequence>
<dbReference type="Pfam" id="PF10531">
    <property type="entry name" value="SLBB"/>
    <property type="match status" value="1"/>
</dbReference>
<feature type="region of interest" description="Disordered" evidence="1">
    <location>
        <begin position="26"/>
        <end position="55"/>
    </location>
</feature>
<dbReference type="GO" id="GO:0015628">
    <property type="term" value="P:protein secretion by the type II secretion system"/>
    <property type="evidence" value="ECO:0007669"/>
    <property type="project" value="TreeGrafter"/>
</dbReference>
<dbReference type="Gene3D" id="3.10.560.10">
    <property type="entry name" value="Outer membrane lipoprotein wza domain like"/>
    <property type="match status" value="1"/>
</dbReference>
<dbReference type="InterPro" id="IPR004509">
    <property type="entry name" value="Competence_ComEA_HhH"/>
</dbReference>
<dbReference type="InterPro" id="IPR019554">
    <property type="entry name" value="Soluble_ligand-bd"/>
</dbReference>
<keyword evidence="2" id="KW-0812">Transmembrane</keyword>
<dbReference type="RefSeq" id="WP_188358579.1">
    <property type="nucleotide sequence ID" value="NZ_BMDC01000001.1"/>
</dbReference>
<keyword evidence="2" id="KW-1133">Transmembrane helix</keyword>
<evidence type="ECO:0000256" key="2">
    <source>
        <dbReference type="SAM" id="Phobius"/>
    </source>
</evidence>
<dbReference type="InterPro" id="IPR010994">
    <property type="entry name" value="RuvA_2-like"/>
</dbReference>
<dbReference type="PANTHER" id="PTHR21180">
    <property type="entry name" value="ENDONUCLEASE/EXONUCLEASE/PHOSPHATASE FAMILY DOMAIN-CONTAINING PROTEIN 1"/>
    <property type="match status" value="1"/>
</dbReference>
<dbReference type="GO" id="GO:0003677">
    <property type="term" value="F:DNA binding"/>
    <property type="evidence" value="ECO:0007669"/>
    <property type="project" value="InterPro"/>
</dbReference>
<evidence type="ECO:0000259" key="3">
    <source>
        <dbReference type="SMART" id="SM00278"/>
    </source>
</evidence>
<protein>
    <submittedName>
        <fullName evidence="4">Competence protein ComEA</fullName>
    </submittedName>
</protein>
<gene>
    <name evidence="4" type="ORF">GCM10007359_03060</name>
</gene>
<dbReference type="InterPro" id="IPR051675">
    <property type="entry name" value="Endo/Exo/Phosphatase_dom_1"/>
</dbReference>
<keyword evidence="5" id="KW-1185">Reference proteome</keyword>
<dbReference type="SMART" id="SM00278">
    <property type="entry name" value="HhH1"/>
    <property type="match status" value="2"/>
</dbReference>
<evidence type="ECO:0000256" key="1">
    <source>
        <dbReference type="SAM" id="MobiDB-lite"/>
    </source>
</evidence>
<dbReference type="AlphaFoldDB" id="A0A917IN51"/>
<dbReference type="PANTHER" id="PTHR21180:SF32">
    <property type="entry name" value="ENDONUCLEASE_EXONUCLEASE_PHOSPHATASE FAMILY DOMAIN-CONTAINING PROTEIN 1"/>
    <property type="match status" value="1"/>
</dbReference>
<dbReference type="NCBIfam" id="TIGR00426">
    <property type="entry name" value="competence protein ComEA helix-hairpin-helix repeat region"/>
    <property type="match status" value="1"/>
</dbReference>
<dbReference type="GO" id="GO:0015627">
    <property type="term" value="C:type II protein secretion system complex"/>
    <property type="evidence" value="ECO:0007669"/>
    <property type="project" value="TreeGrafter"/>
</dbReference>
<feature type="domain" description="Helix-hairpin-helix DNA-binding motif class 1" evidence="3">
    <location>
        <begin position="262"/>
        <end position="281"/>
    </location>
</feature>
<organism evidence="4 5">
    <name type="scientific">Rothia aerolata</name>
    <dbReference type="NCBI Taxonomy" id="1812262"/>
    <lineage>
        <taxon>Bacteria</taxon>
        <taxon>Bacillati</taxon>
        <taxon>Actinomycetota</taxon>
        <taxon>Actinomycetes</taxon>
        <taxon>Micrococcales</taxon>
        <taxon>Micrococcaceae</taxon>
        <taxon>Rothia</taxon>
    </lineage>
</organism>
<dbReference type="InterPro" id="IPR003583">
    <property type="entry name" value="Hlx-hairpin-Hlx_DNA-bd_motif"/>
</dbReference>